<feature type="transmembrane region" description="Helical" evidence="2">
    <location>
        <begin position="127"/>
        <end position="147"/>
    </location>
</feature>
<dbReference type="Pfam" id="PF20177">
    <property type="entry name" value="DUF6542"/>
    <property type="match status" value="1"/>
</dbReference>
<keyword evidence="5" id="KW-1185">Reference proteome</keyword>
<evidence type="ECO:0000256" key="2">
    <source>
        <dbReference type="SAM" id="Phobius"/>
    </source>
</evidence>
<feature type="transmembrane region" description="Helical" evidence="2">
    <location>
        <begin position="102"/>
        <end position="121"/>
    </location>
</feature>
<comment type="caution">
    <text evidence="4">The sequence shown here is derived from an EMBL/GenBank/DDBJ whole genome shotgun (WGS) entry which is preliminary data.</text>
</comment>
<protein>
    <recommendedName>
        <fullName evidence="3">DUF6542 domain-containing protein</fullName>
    </recommendedName>
</protein>
<dbReference type="Proteomes" id="UP000648663">
    <property type="component" value="Unassembled WGS sequence"/>
</dbReference>
<dbReference type="InterPro" id="IPR046672">
    <property type="entry name" value="DUF6542"/>
</dbReference>
<evidence type="ECO:0000313" key="4">
    <source>
        <dbReference type="EMBL" id="GGL67402.1"/>
    </source>
</evidence>
<dbReference type="EMBL" id="BMMI01000004">
    <property type="protein sequence ID" value="GGL67402.1"/>
    <property type="molecule type" value="Genomic_DNA"/>
</dbReference>
<sequence length="215" mass="21756">MAPVTVDARVPDRREDAVRAERSDAGRVAGRGYPSPRAGGTPSGRAPERSPRPPERRADGPRAAGRGGRRPDDLRPAPSAAPRDGRRTGSTARGTQADATGIRGALAIAGVFLVTLVAAAADSYIGLGLGTITLVALTAGTIGAALVTRRSDLLSVLVAPPLVFVGVALLNIGLAPSASLNLPTLATLLVRGFPAMGLATGAALVITLGRLAARR</sequence>
<proteinExistence type="predicted"/>
<organism evidence="4 5">
    <name type="scientific">Modestobacter marinus</name>
    <dbReference type="NCBI Taxonomy" id="477641"/>
    <lineage>
        <taxon>Bacteria</taxon>
        <taxon>Bacillati</taxon>
        <taxon>Actinomycetota</taxon>
        <taxon>Actinomycetes</taxon>
        <taxon>Geodermatophilales</taxon>
        <taxon>Geodermatophilaceae</taxon>
        <taxon>Modestobacter</taxon>
    </lineage>
</organism>
<feature type="compositionally biased region" description="Basic and acidic residues" evidence="1">
    <location>
        <begin position="9"/>
        <end position="25"/>
    </location>
</feature>
<name>A0ABQ2FZD6_9ACTN</name>
<reference evidence="5" key="1">
    <citation type="journal article" date="2019" name="Int. J. Syst. Evol. Microbiol.">
        <title>The Global Catalogue of Microorganisms (GCM) 10K type strain sequencing project: providing services to taxonomists for standard genome sequencing and annotation.</title>
        <authorList>
            <consortium name="The Broad Institute Genomics Platform"/>
            <consortium name="The Broad Institute Genome Sequencing Center for Infectious Disease"/>
            <person name="Wu L."/>
            <person name="Ma J."/>
        </authorList>
    </citation>
    <scope>NUCLEOTIDE SEQUENCE [LARGE SCALE GENOMIC DNA]</scope>
    <source>
        <strain evidence="5">CGMCC 4.5581</strain>
    </source>
</reference>
<accession>A0ABQ2FZD6</accession>
<evidence type="ECO:0000256" key="1">
    <source>
        <dbReference type="SAM" id="MobiDB-lite"/>
    </source>
</evidence>
<evidence type="ECO:0000313" key="5">
    <source>
        <dbReference type="Proteomes" id="UP000648663"/>
    </source>
</evidence>
<feature type="transmembrane region" description="Helical" evidence="2">
    <location>
        <begin position="195"/>
        <end position="213"/>
    </location>
</feature>
<feature type="region of interest" description="Disordered" evidence="1">
    <location>
        <begin position="1"/>
        <end position="96"/>
    </location>
</feature>
<gene>
    <name evidence="4" type="ORF">GCM10011589_24590</name>
</gene>
<feature type="compositionally biased region" description="Basic and acidic residues" evidence="1">
    <location>
        <begin position="46"/>
        <end position="60"/>
    </location>
</feature>
<keyword evidence="2" id="KW-0812">Transmembrane</keyword>
<keyword evidence="2" id="KW-1133">Transmembrane helix</keyword>
<evidence type="ECO:0000259" key="3">
    <source>
        <dbReference type="Pfam" id="PF20177"/>
    </source>
</evidence>
<feature type="transmembrane region" description="Helical" evidence="2">
    <location>
        <begin position="154"/>
        <end position="175"/>
    </location>
</feature>
<keyword evidence="2" id="KW-0472">Membrane</keyword>
<feature type="domain" description="DUF6542" evidence="3">
    <location>
        <begin position="101"/>
        <end position="215"/>
    </location>
</feature>